<dbReference type="RefSeq" id="WP_153340198.1">
    <property type="nucleotide sequence ID" value="NZ_WIVE01000001.1"/>
</dbReference>
<dbReference type="InterPro" id="IPR029787">
    <property type="entry name" value="Nucleotide_cyclase"/>
</dbReference>
<feature type="transmembrane region" description="Helical" evidence="2">
    <location>
        <begin position="12"/>
        <end position="34"/>
    </location>
</feature>
<dbReference type="InterPro" id="IPR001054">
    <property type="entry name" value="A/G_cyclase"/>
</dbReference>
<proteinExistence type="predicted"/>
<evidence type="ECO:0000259" key="3">
    <source>
        <dbReference type="PROSITE" id="PS50125"/>
    </source>
</evidence>
<dbReference type="SMART" id="SM00304">
    <property type="entry name" value="HAMP"/>
    <property type="match status" value="1"/>
</dbReference>
<feature type="region of interest" description="Disordered" evidence="1">
    <location>
        <begin position="232"/>
        <end position="263"/>
    </location>
</feature>
<evidence type="ECO:0000259" key="4">
    <source>
        <dbReference type="PROSITE" id="PS50885"/>
    </source>
</evidence>
<accession>A0A7X1ZCP1</accession>
<keyword evidence="6" id="KW-1185">Reference proteome</keyword>
<feature type="compositionally biased region" description="Gly residues" evidence="1">
    <location>
        <begin position="253"/>
        <end position="262"/>
    </location>
</feature>
<evidence type="ECO:0000256" key="1">
    <source>
        <dbReference type="SAM" id="MobiDB-lite"/>
    </source>
</evidence>
<dbReference type="OrthoDB" id="9762462at2"/>
<dbReference type="PROSITE" id="PS50885">
    <property type="entry name" value="HAMP"/>
    <property type="match status" value="1"/>
</dbReference>
<dbReference type="PROSITE" id="PS50125">
    <property type="entry name" value="GUANYLATE_CYCLASE_2"/>
    <property type="match status" value="1"/>
</dbReference>
<dbReference type="SMART" id="SM00044">
    <property type="entry name" value="CYCc"/>
    <property type="match status" value="1"/>
</dbReference>
<sequence>MFDRATVSLRSVLLVGVVGLVLTSSGSMLALGLLSSRESIQDLMLQRSATVLHGMTVWLRGQLRPLESAARSAQAMVEADALDLTDAAALDPYVRGLMAGTPRLESLAVIFPDHTGRRYGRDGTVTAVDWRHRPAVSALVSGVLDRARRGDAAVAWGHPVWRGRTGQAAFNIRAPLMRDGAPVAVLLAMIGLDPIAPSLPGLLSDEGLTPYILYGRDQVLAHPLMDGSASLSARAPDTGTVSDPIPNTISDPGDGGGLGRGEGPAQPLPALASFPDPYLAPLWTAEPMDLRGPIDLEPGWAQGIHLADVDVVHTLRRVEGVTPEPMLLGTHFTTTEGATAFIRLQTVFFAGLAVLGASVLVALLVARWIGRPVLRFAHLARSVAAGDLSVSVADGRSRIREYREGNEAIRGMIEGLRERERIRNLFGKYVPEAVARRLLTDRGEARPDETEATVLFADLVSFTALTHDLGPEPMVRVLNAYFSEMVDILERHGGVVTQFQGDAMLVVFNLPARHPDHAGAAVAAAQAMVARLDAAPVEGHALACRIGIGTGMVLAGAVGARDRLTYTVHGDAVNLAARLEFMNKATGTRILVSARTAALSPDIPFLSLGPQTVRGRAEAEHVFTPAEGGHAQGAG</sequence>
<dbReference type="AlphaFoldDB" id="A0A7X1ZCP1"/>
<name>A0A7X1ZCP1_9PROT</name>
<dbReference type="Gene3D" id="6.10.340.10">
    <property type="match status" value="1"/>
</dbReference>
<dbReference type="CDD" id="cd07302">
    <property type="entry name" value="CHD"/>
    <property type="match status" value="1"/>
</dbReference>
<keyword evidence="2" id="KW-0472">Membrane</keyword>
<feature type="domain" description="Guanylate cyclase" evidence="3">
    <location>
        <begin position="453"/>
        <end position="580"/>
    </location>
</feature>
<dbReference type="EMBL" id="WIVE01000001">
    <property type="protein sequence ID" value="MQX35101.1"/>
    <property type="molecule type" value="Genomic_DNA"/>
</dbReference>
<dbReference type="InterPro" id="IPR050697">
    <property type="entry name" value="Adenylyl/Guanylyl_Cyclase_3/4"/>
</dbReference>
<gene>
    <name evidence="5" type="ORF">GHC57_01065</name>
</gene>
<comment type="caution">
    <text evidence="5">The sequence shown here is derived from an EMBL/GenBank/DDBJ whole genome shotgun (WGS) entry which is preliminary data.</text>
</comment>
<feature type="compositionally biased region" description="Polar residues" evidence="1">
    <location>
        <begin position="239"/>
        <end position="250"/>
    </location>
</feature>
<dbReference type="Proteomes" id="UP000434582">
    <property type="component" value="Unassembled WGS sequence"/>
</dbReference>
<feature type="transmembrane region" description="Helical" evidence="2">
    <location>
        <begin position="347"/>
        <end position="369"/>
    </location>
</feature>
<dbReference type="PANTHER" id="PTHR43081:SF1">
    <property type="entry name" value="ADENYLATE CYCLASE, TERMINAL-DIFFERENTIATION SPECIFIC"/>
    <property type="match status" value="1"/>
</dbReference>
<dbReference type="GO" id="GO:0016020">
    <property type="term" value="C:membrane"/>
    <property type="evidence" value="ECO:0007669"/>
    <property type="project" value="InterPro"/>
</dbReference>
<dbReference type="Gene3D" id="3.30.70.1230">
    <property type="entry name" value="Nucleotide cyclase"/>
    <property type="match status" value="1"/>
</dbReference>
<dbReference type="Pfam" id="PF00211">
    <property type="entry name" value="Guanylate_cyc"/>
    <property type="match status" value="1"/>
</dbReference>
<evidence type="ECO:0000313" key="6">
    <source>
        <dbReference type="Proteomes" id="UP000434582"/>
    </source>
</evidence>
<evidence type="ECO:0000313" key="5">
    <source>
        <dbReference type="EMBL" id="MQX35101.1"/>
    </source>
</evidence>
<reference evidence="5 6" key="1">
    <citation type="submission" date="2019-10" db="EMBL/GenBank/DDBJ databases">
        <title>Draft whole-genome sequence of the purple nonsulfur photosynthetic bacterium Roseospira navarrensis DSM 15114.</title>
        <authorList>
            <person name="Kyndt J.A."/>
            <person name="Meyer T.E."/>
        </authorList>
    </citation>
    <scope>NUCLEOTIDE SEQUENCE [LARGE SCALE GENOMIC DNA]</scope>
    <source>
        <strain evidence="5 6">DSM 15114</strain>
    </source>
</reference>
<dbReference type="PANTHER" id="PTHR43081">
    <property type="entry name" value="ADENYLATE CYCLASE, TERMINAL-DIFFERENTIATION SPECIFIC-RELATED"/>
    <property type="match status" value="1"/>
</dbReference>
<protein>
    <submittedName>
        <fullName evidence="5">HAMP domain-containing protein</fullName>
    </submittedName>
</protein>
<dbReference type="SUPFAM" id="SSF55073">
    <property type="entry name" value="Nucleotide cyclase"/>
    <property type="match status" value="1"/>
</dbReference>
<dbReference type="GO" id="GO:0004016">
    <property type="term" value="F:adenylate cyclase activity"/>
    <property type="evidence" value="ECO:0007669"/>
    <property type="project" value="UniProtKB-ARBA"/>
</dbReference>
<keyword evidence="2" id="KW-1133">Transmembrane helix</keyword>
<dbReference type="GO" id="GO:0006171">
    <property type="term" value="P:cAMP biosynthetic process"/>
    <property type="evidence" value="ECO:0007669"/>
    <property type="project" value="TreeGrafter"/>
</dbReference>
<evidence type="ECO:0000256" key="2">
    <source>
        <dbReference type="SAM" id="Phobius"/>
    </source>
</evidence>
<dbReference type="InterPro" id="IPR003660">
    <property type="entry name" value="HAMP_dom"/>
</dbReference>
<keyword evidence="2" id="KW-0812">Transmembrane</keyword>
<organism evidence="5 6">
    <name type="scientific">Roseospira navarrensis</name>
    <dbReference type="NCBI Taxonomy" id="140058"/>
    <lineage>
        <taxon>Bacteria</taxon>
        <taxon>Pseudomonadati</taxon>
        <taxon>Pseudomonadota</taxon>
        <taxon>Alphaproteobacteria</taxon>
        <taxon>Rhodospirillales</taxon>
        <taxon>Rhodospirillaceae</taxon>
        <taxon>Roseospira</taxon>
    </lineage>
</organism>
<dbReference type="GO" id="GO:0035556">
    <property type="term" value="P:intracellular signal transduction"/>
    <property type="evidence" value="ECO:0007669"/>
    <property type="project" value="InterPro"/>
</dbReference>
<feature type="domain" description="HAMP" evidence="4">
    <location>
        <begin position="367"/>
        <end position="421"/>
    </location>
</feature>